<dbReference type="AlphaFoldDB" id="D0KZP8"/>
<dbReference type="STRING" id="555778.Hneap_1085"/>
<organism evidence="1 2">
    <name type="scientific">Halothiobacillus neapolitanus (strain ATCC 23641 / DSM 15147 / CIP 104769 / NCIMB 8539 / c2)</name>
    <name type="common">Thiobacillus neapolitanus</name>
    <dbReference type="NCBI Taxonomy" id="555778"/>
    <lineage>
        <taxon>Bacteria</taxon>
        <taxon>Pseudomonadati</taxon>
        <taxon>Pseudomonadota</taxon>
        <taxon>Gammaproteobacteria</taxon>
        <taxon>Chromatiales</taxon>
        <taxon>Halothiobacillaceae</taxon>
        <taxon>Halothiobacillus</taxon>
    </lineage>
</organism>
<protein>
    <submittedName>
        <fullName evidence="1">Uncharacterized protein</fullName>
    </submittedName>
</protein>
<evidence type="ECO:0000313" key="1">
    <source>
        <dbReference type="EMBL" id="ACX95921.1"/>
    </source>
</evidence>
<dbReference type="Proteomes" id="UP000009102">
    <property type="component" value="Chromosome"/>
</dbReference>
<proteinExistence type="predicted"/>
<gene>
    <name evidence="1" type="ordered locus">Hneap_1085</name>
</gene>
<dbReference type="KEGG" id="hna:Hneap_1085"/>
<dbReference type="EMBL" id="CP001801">
    <property type="protein sequence ID" value="ACX95921.1"/>
    <property type="molecule type" value="Genomic_DNA"/>
</dbReference>
<accession>D0KZP8</accession>
<keyword evidence="2" id="KW-1185">Reference proteome</keyword>
<sequence length="55" mass="6122">MRHDGVAVLDKGLAIACARRLVLTHSEDSESTSKSETVHYRGRLLHCHPKIIPDT</sequence>
<reference evidence="1 2" key="1">
    <citation type="submission" date="2009-10" db="EMBL/GenBank/DDBJ databases">
        <title>Complete sequence of Halothiobacillus neapolitanus c2.</title>
        <authorList>
            <consortium name="US DOE Joint Genome Institute"/>
            <person name="Lucas S."/>
            <person name="Copeland A."/>
            <person name="Lapidus A."/>
            <person name="Glavina del Rio T."/>
            <person name="Tice H."/>
            <person name="Bruce D."/>
            <person name="Goodwin L."/>
            <person name="Pitluck S."/>
            <person name="Davenport K."/>
            <person name="Brettin T."/>
            <person name="Detter J.C."/>
            <person name="Han C."/>
            <person name="Tapia R."/>
            <person name="Larimer F."/>
            <person name="Land M."/>
            <person name="Hauser L."/>
            <person name="Kyrpides N."/>
            <person name="Mikhailova N."/>
            <person name="Kerfeld C."/>
            <person name="Cannon G."/>
            <person name="Heinhort S."/>
        </authorList>
    </citation>
    <scope>NUCLEOTIDE SEQUENCE [LARGE SCALE GENOMIC DNA]</scope>
    <source>
        <strain evidence="2">ATCC 23641 / c2</strain>
    </source>
</reference>
<evidence type="ECO:0000313" key="2">
    <source>
        <dbReference type="Proteomes" id="UP000009102"/>
    </source>
</evidence>
<dbReference type="HOGENOM" id="CLU_212657_0_0_6"/>
<name>D0KZP8_HALNC</name>